<dbReference type="AlphaFoldDB" id="A0A0K0HG71"/>
<name>A0A0K0HG71_SALBC</name>
<accession>A0A0K0HG71</accession>
<gene>
    <name evidence="1" type="ordered locus">SBG_3331</name>
</gene>
<dbReference type="EMBL" id="FR877557">
    <property type="protein sequence ID" value="CCC32382.1"/>
    <property type="molecule type" value="Genomic_DNA"/>
</dbReference>
<evidence type="ECO:0000313" key="1">
    <source>
        <dbReference type="EMBL" id="CCC32382.1"/>
    </source>
</evidence>
<proteinExistence type="predicted"/>
<sequence length="238" mass="26935">MSAEQYCRKNIALYVLYMPADGSFNFTVQFAEHSLREPQRIAFKTTFNTHFPVTTGKHKKFACRGVKYLSVMLPPFASDLQRCNPLNLPVYVVRFRNGLRSDGDEAKRQVISNREWQRLFNPFQFLLRFLLSAKQLLLLVVPGHQDNAPVHHFYANLSNPASCSLFPDSVRLGVLLSLLCGRYPIRNERSVLAIGKSEVECELAIINSLIVGEVSSRPVLRVPDKDVSNSGYCVKGRS</sequence>
<organism evidence="1 2">
    <name type="scientific">Salmonella bongori (strain ATCC 43975 / DSM 13772 / NCTC 12419)</name>
    <dbReference type="NCBI Taxonomy" id="218493"/>
    <lineage>
        <taxon>Bacteria</taxon>
        <taxon>Pseudomonadati</taxon>
        <taxon>Pseudomonadota</taxon>
        <taxon>Gammaproteobacteria</taxon>
        <taxon>Enterobacterales</taxon>
        <taxon>Enterobacteriaceae</taxon>
        <taxon>Salmonella</taxon>
    </lineage>
</organism>
<protein>
    <submittedName>
        <fullName evidence="1">Uncharacterized protein</fullName>
    </submittedName>
</protein>
<dbReference type="Proteomes" id="UP000000289">
    <property type="component" value="Chromosome"/>
</dbReference>
<evidence type="ECO:0000313" key="2">
    <source>
        <dbReference type="Proteomes" id="UP000000289"/>
    </source>
</evidence>
<reference evidence="1 2" key="1">
    <citation type="journal article" date="2011" name="PLoS Pathog.">
        <title>Salmonella bongori provides insights into the evolution of the Salmonellae.</title>
        <authorList>
            <person name="Fookes M."/>
            <person name="Schroeder G.N."/>
            <person name="Langridge G.C."/>
            <person name="Blondel C.J."/>
            <person name="Mammina C."/>
            <person name="Connor T.R."/>
            <person name="Seth-Smith H."/>
            <person name="Vernikos G.S."/>
            <person name="Robinson K.S."/>
            <person name="Sanders M."/>
            <person name="Petty N.K."/>
            <person name="Kingsley R.A."/>
            <person name="Baumler A.J."/>
            <person name="Nuccio S.P."/>
            <person name="Contreras I."/>
            <person name="Santiviago C.A."/>
            <person name="Maskell D."/>
            <person name="Barrow P."/>
            <person name="Humphrey T."/>
            <person name="Nastasi A."/>
            <person name="Roberts M."/>
            <person name="Frankel G."/>
            <person name="Parkhill J."/>
            <person name="Dougan G."/>
            <person name="Thomson N.R."/>
        </authorList>
    </citation>
    <scope>NUCLEOTIDE SEQUENCE [LARGE SCALE GENOMIC DNA]</scope>
    <source>
        <strain evidence="2">ATCC 43975 / DSM 13772 / NCTC 12419</strain>
    </source>
</reference>
<dbReference type="KEGG" id="sbg:SBG_3331"/>